<dbReference type="STRING" id="1111735.GCA_000428045_04056"/>
<dbReference type="Proteomes" id="UP000235015">
    <property type="component" value="Unassembled WGS sequence"/>
</dbReference>
<dbReference type="Pfam" id="PF07152">
    <property type="entry name" value="YaeQ"/>
    <property type="match status" value="1"/>
</dbReference>
<dbReference type="SUPFAM" id="SSF52980">
    <property type="entry name" value="Restriction endonuclease-like"/>
    <property type="match status" value="1"/>
</dbReference>
<dbReference type="SMART" id="SM01322">
    <property type="entry name" value="YaeQ"/>
    <property type="match status" value="1"/>
</dbReference>
<accession>A0A2N6CZR0</accession>
<gene>
    <name evidence="1" type="ORF">C0630_04685</name>
</gene>
<dbReference type="PANTHER" id="PTHR38784:SF1">
    <property type="entry name" value="SUCROSE PHOSPHORYLASE"/>
    <property type="match status" value="1"/>
</dbReference>
<reference evidence="1 2" key="1">
    <citation type="submission" date="2017-11" db="EMBL/GenBank/DDBJ databases">
        <title>Genome-resolved metagenomics identifies genetic mobility, metabolic interactions, and unexpected diversity in perchlorate-reducing communities.</title>
        <authorList>
            <person name="Barnum T.P."/>
            <person name="Figueroa I.A."/>
            <person name="Carlstrom C.I."/>
            <person name="Lucas L.N."/>
            <person name="Engelbrektson A.L."/>
            <person name="Coates J.D."/>
        </authorList>
    </citation>
    <scope>NUCLEOTIDE SEQUENCE [LARGE SCALE GENOMIC DNA]</scope>
    <source>
        <strain evidence="1">BM301</strain>
    </source>
</reference>
<evidence type="ECO:0000313" key="2">
    <source>
        <dbReference type="Proteomes" id="UP000235015"/>
    </source>
</evidence>
<protein>
    <recommendedName>
        <fullName evidence="3">YaeQ family protein</fullName>
    </recommendedName>
</protein>
<dbReference type="InterPro" id="IPR038590">
    <property type="entry name" value="YaeQ_sf"/>
</dbReference>
<sequence length="178" mass="20002">MALKPTIYKFNISLSDINRNYYDTLNLTVAQHPSENPERMMARVLAFCLNAQESLVFTKGLSEPDVPDIWVRTLDDQIALWIDVGEPAVERIKKATRLAKSVKVYSFNAKSDVWWEQFKAKFAALPVAVFRFDAKGISRLAGLVQRTTALSVTITGDSAFVATEAGECEVEWSPLQDR</sequence>
<dbReference type="RefSeq" id="WP_273438056.1">
    <property type="nucleotide sequence ID" value="NZ_PKUN01000003.1"/>
</dbReference>
<name>A0A2N6CZR0_9GAMM</name>
<dbReference type="Gene3D" id="3.10.640.10">
    <property type="entry name" value="Restriction endonuclease-like alpha-beta roll domain"/>
    <property type="match status" value="1"/>
</dbReference>
<evidence type="ECO:0008006" key="3">
    <source>
        <dbReference type="Google" id="ProtNLM"/>
    </source>
</evidence>
<dbReference type="AlphaFoldDB" id="A0A2N6CZR0"/>
<dbReference type="EMBL" id="PKUN01000003">
    <property type="protein sequence ID" value="PLX62866.1"/>
    <property type="molecule type" value="Genomic_DNA"/>
</dbReference>
<comment type="caution">
    <text evidence="1">The sequence shown here is derived from an EMBL/GenBank/DDBJ whole genome shotgun (WGS) entry which is preliminary data.</text>
</comment>
<dbReference type="InterPro" id="IPR011335">
    <property type="entry name" value="Restrct_endonuc-II-like"/>
</dbReference>
<dbReference type="PIRSF" id="PIRSF011484">
    <property type="entry name" value="YaeQ"/>
    <property type="match status" value="1"/>
</dbReference>
<proteinExistence type="predicted"/>
<organism evidence="1 2">
    <name type="scientific">Sedimenticola selenatireducens</name>
    <dbReference type="NCBI Taxonomy" id="191960"/>
    <lineage>
        <taxon>Bacteria</taxon>
        <taxon>Pseudomonadati</taxon>
        <taxon>Pseudomonadota</taxon>
        <taxon>Gammaproteobacteria</taxon>
        <taxon>Chromatiales</taxon>
        <taxon>Sedimenticolaceae</taxon>
        <taxon>Sedimenticola</taxon>
    </lineage>
</organism>
<dbReference type="PANTHER" id="PTHR38784">
    <property type="entry name" value="SUCROSE PHOSPHORYLASE"/>
    <property type="match status" value="1"/>
</dbReference>
<dbReference type="InterPro" id="IPR009822">
    <property type="entry name" value="YaeQ"/>
</dbReference>
<evidence type="ECO:0000313" key="1">
    <source>
        <dbReference type="EMBL" id="PLX62866.1"/>
    </source>
</evidence>